<sequence>MNSEMSEISKLEVALGAMASAFAHERNGETIGFPVTPHNEQLSYASTSKKRLDTIIFIMDTHTFEMYTSSLNKRTSSSPKKLSQCSIHLPQSNFDKEDPVKFVTRLHNLQILLSQHSMPFLRIKLKVGSYSEKFVRGQWDKDCKNTRLASQVFARQTMIGESPQATAIMLQTESKMTNLESSWWSHLSSSLLLLRNPSMNPLRKGENLNPEKVGFPGELSGRFQVTNEQVDHILSFPTDLFNSIGFDSQFKGKSLRDSGFFPYSSTFPFPNFQERIKFPQNINRVADRMDRVPERKFLIELEFDLFIWVVHISST</sequence>
<comment type="caution">
    <text evidence="1">The sequence shown here is derived from an EMBL/GenBank/DDBJ whole genome shotgun (WGS) entry which is preliminary data.</text>
</comment>
<reference evidence="1 2" key="1">
    <citation type="submission" date="2018-10" db="EMBL/GenBank/DDBJ databases">
        <title>A high-quality apple genome assembly.</title>
        <authorList>
            <person name="Hu J."/>
        </authorList>
    </citation>
    <scope>NUCLEOTIDE SEQUENCE [LARGE SCALE GENOMIC DNA]</scope>
    <source>
        <strain evidence="2">cv. HFTH1</strain>
        <tissue evidence="1">Young leaf</tissue>
    </source>
</reference>
<keyword evidence="2" id="KW-1185">Reference proteome</keyword>
<organism evidence="1 2">
    <name type="scientific">Malus domestica</name>
    <name type="common">Apple</name>
    <name type="synonym">Pyrus malus</name>
    <dbReference type="NCBI Taxonomy" id="3750"/>
    <lineage>
        <taxon>Eukaryota</taxon>
        <taxon>Viridiplantae</taxon>
        <taxon>Streptophyta</taxon>
        <taxon>Embryophyta</taxon>
        <taxon>Tracheophyta</taxon>
        <taxon>Spermatophyta</taxon>
        <taxon>Magnoliopsida</taxon>
        <taxon>eudicotyledons</taxon>
        <taxon>Gunneridae</taxon>
        <taxon>Pentapetalae</taxon>
        <taxon>rosids</taxon>
        <taxon>fabids</taxon>
        <taxon>Rosales</taxon>
        <taxon>Rosaceae</taxon>
        <taxon>Amygdaloideae</taxon>
        <taxon>Maleae</taxon>
        <taxon>Malus</taxon>
    </lineage>
</organism>
<accession>A0A498JYF0</accession>
<evidence type="ECO:0000313" key="1">
    <source>
        <dbReference type="EMBL" id="RXI00909.1"/>
    </source>
</evidence>
<proteinExistence type="predicted"/>
<dbReference type="EMBL" id="RDQH01000330">
    <property type="protein sequence ID" value="RXI00909.1"/>
    <property type="molecule type" value="Genomic_DNA"/>
</dbReference>
<evidence type="ECO:0000313" key="2">
    <source>
        <dbReference type="Proteomes" id="UP000290289"/>
    </source>
</evidence>
<gene>
    <name evidence="1" type="ORF">DVH24_001143</name>
</gene>
<dbReference type="AlphaFoldDB" id="A0A498JYF0"/>
<name>A0A498JYF0_MALDO</name>
<protein>
    <submittedName>
        <fullName evidence="1">Uncharacterized protein</fullName>
    </submittedName>
</protein>
<dbReference type="Proteomes" id="UP000290289">
    <property type="component" value="Chromosome 4"/>
</dbReference>